<evidence type="ECO:0000313" key="2">
    <source>
        <dbReference type="Proteomes" id="UP000814140"/>
    </source>
</evidence>
<reference evidence="1" key="1">
    <citation type="submission" date="2021-03" db="EMBL/GenBank/DDBJ databases">
        <authorList>
            <consortium name="DOE Joint Genome Institute"/>
            <person name="Ahrendt S."/>
            <person name="Looney B.P."/>
            <person name="Miyauchi S."/>
            <person name="Morin E."/>
            <person name="Drula E."/>
            <person name="Courty P.E."/>
            <person name="Chicoki N."/>
            <person name="Fauchery L."/>
            <person name="Kohler A."/>
            <person name="Kuo A."/>
            <person name="Labutti K."/>
            <person name="Pangilinan J."/>
            <person name="Lipzen A."/>
            <person name="Riley R."/>
            <person name="Andreopoulos W."/>
            <person name="He G."/>
            <person name="Johnson J."/>
            <person name="Barry K.W."/>
            <person name="Grigoriev I.V."/>
            <person name="Nagy L."/>
            <person name="Hibbett D."/>
            <person name="Henrissat B."/>
            <person name="Matheny P.B."/>
            <person name="Labbe J."/>
            <person name="Martin F."/>
        </authorList>
    </citation>
    <scope>NUCLEOTIDE SEQUENCE</scope>
    <source>
        <strain evidence="1">HHB10654</strain>
    </source>
</reference>
<dbReference type="Proteomes" id="UP000814140">
    <property type="component" value="Unassembled WGS sequence"/>
</dbReference>
<name>A0ACB8THH7_9AGAM</name>
<keyword evidence="2" id="KW-1185">Reference proteome</keyword>
<organism evidence="1 2">
    <name type="scientific">Artomyces pyxidatus</name>
    <dbReference type="NCBI Taxonomy" id="48021"/>
    <lineage>
        <taxon>Eukaryota</taxon>
        <taxon>Fungi</taxon>
        <taxon>Dikarya</taxon>
        <taxon>Basidiomycota</taxon>
        <taxon>Agaricomycotina</taxon>
        <taxon>Agaricomycetes</taxon>
        <taxon>Russulales</taxon>
        <taxon>Auriscalpiaceae</taxon>
        <taxon>Artomyces</taxon>
    </lineage>
</organism>
<gene>
    <name evidence="1" type="ORF">BV25DRAFT_1819268</name>
</gene>
<dbReference type="EMBL" id="MU277189">
    <property type="protein sequence ID" value="KAI0067825.1"/>
    <property type="molecule type" value="Genomic_DNA"/>
</dbReference>
<accession>A0ACB8THH7</accession>
<evidence type="ECO:0000313" key="1">
    <source>
        <dbReference type="EMBL" id="KAI0067825.1"/>
    </source>
</evidence>
<reference evidence="1" key="2">
    <citation type="journal article" date="2022" name="New Phytol.">
        <title>Evolutionary transition to the ectomycorrhizal habit in the genomes of a hyperdiverse lineage of mushroom-forming fungi.</title>
        <authorList>
            <person name="Looney B."/>
            <person name="Miyauchi S."/>
            <person name="Morin E."/>
            <person name="Drula E."/>
            <person name="Courty P.E."/>
            <person name="Kohler A."/>
            <person name="Kuo A."/>
            <person name="LaButti K."/>
            <person name="Pangilinan J."/>
            <person name="Lipzen A."/>
            <person name="Riley R."/>
            <person name="Andreopoulos W."/>
            <person name="He G."/>
            <person name="Johnson J."/>
            <person name="Nolan M."/>
            <person name="Tritt A."/>
            <person name="Barry K.W."/>
            <person name="Grigoriev I.V."/>
            <person name="Nagy L.G."/>
            <person name="Hibbett D."/>
            <person name="Henrissat B."/>
            <person name="Matheny P.B."/>
            <person name="Labbe J."/>
            <person name="Martin F.M."/>
        </authorList>
    </citation>
    <scope>NUCLEOTIDE SEQUENCE</scope>
    <source>
        <strain evidence="1">HHB10654</strain>
    </source>
</reference>
<comment type="caution">
    <text evidence="1">The sequence shown here is derived from an EMBL/GenBank/DDBJ whole genome shotgun (WGS) entry which is preliminary data.</text>
</comment>
<protein>
    <submittedName>
        <fullName evidence="1">Uncharacterized protein</fullName>
    </submittedName>
</protein>
<proteinExistence type="predicted"/>
<sequence length="95" mass="10590">MAAHSVELQKQRYSQELAAYTMRQWNAVRDSIEQAKSREVRTGSQSHSQTRNRSQSRSRGDNCEFSIPSDKAGGVEDDLAVQRDSSSPPPSGVEH</sequence>